<keyword evidence="8 11" id="KW-1133">Transmembrane helix</keyword>
<evidence type="ECO:0000256" key="5">
    <source>
        <dbReference type="ARBA" id="ARBA00022475"/>
    </source>
</evidence>
<gene>
    <name evidence="13" type="ORF">BSZ36_00480</name>
</gene>
<feature type="transmembrane region" description="Helical" evidence="11">
    <location>
        <begin position="242"/>
        <end position="267"/>
    </location>
</feature>
<feature type="transmembrane region" description="Helical" evidence="11">
    <location>
        <begin position="12"/>
        <end position="32"/>
    </location>
</feature>
<evidence type="ECO:0000256" key="6">
    <source>
        <dbReference type="ARBA" id="ARBA00022597"/>
    </source>
</evidence>
<name>A0A259TV35_9BACT</name>
<evidence type="ECO:0000256" key="3">
    <source>
        <dbReference type="ARBA" id="ARBA00009047"/>
    </source>
</evidence>
<evidence type="ECO:0000256" key="1">
    <source>
        <dbReference type="ARBA" id="ARBA00002264"/>
    </source>
</evidence>
<dbReference type="SUPFAM" id="SSF161098">
    <property type="entry name" value="MetI-like"/>
    <property type="match status" value="1"/>
</dbReference>
<dbReference type="InParanoid" id="A0A259TV35"/>
<evidence type="ECO:0000313" key="14">
    <source>
        <dbReference type="Proteomes" id="UP000216446"/>
    </source>
</evidence>
<dbReference type="GO" id="GO:0015423">
    <property type="term" value="F:ABC-type maltose transporter activity"/>
    <property type="evidence" value="ECO:0007669"/>
    <property type="project" value="TreeGrafter"/>
</dbReference>
<comment type="function">
    <text evidence="1">Part of the ABC transporter complex MalEFGK involved in maltose/maltodextrin import. Probably responsible for the translocation of the substrate across the membrane.</text>
</comment>
<dbReference type="CDD" id="cd06261">
    <property type="entry name" value="TM_PBP2"/>
    <property type="match status" value="1"/>
</dbReference>
<reference evidence="13 14" key="1">
    <citation type="submission" date="2016-11" db="EMBL/GenBank/DDBJ databases">
        <title>Study of marine rhodopsin-containing bacteria.</title>
        <authorList>
            <person name="Yoshizawa S."/>
            <person name="Kumagai Y."/>
            <person name="Kogure K."/>
        </authorList>
    </citation>
    <scope>NUCLEOTIDE SEQUENCE [LARGE SCALE GENOMIC DNA]</scope>
    <source>
        <strain evidence="13 14">SG-29</strain>
    </source>
</reference>
<comment type="subcellular location">
    <subcellularLocation>
        <location evidence="2 11">Cell membrane</location>
        <topology evidence="2 11">Multi-pass membrane protein</topology>
    </subcellularLocation>
</comment>
<dbReference type="GO" id="GO:0005886">
    <property type="term" value="C:plasma membrane"/>
    <property type="evidence" value="ECO:0007669"/>
    <property type="project" value="UniProtKB-SubCell"/>
</dbReference>
<comment type="similarity">
    <text evidence="3">Belongs to the binding-protein-dependent transport system permease family. MalFG subfamily.</text>
</comment>
<dbReference type="OrthoDB" id="9795403at2"/>
<dbReference type="Gene3D" id="1.10.3720.10">
    <property type="entry name" value="MetI-like"/>
    <property type="match status" value="1"/>
</dbReference>
<dbReference type="InterPro" id="IPR035906">
    <property type="entry name" value="MetI-like_sf"/>
</dbReference>
<keyword evidence="9 11" id="KW-0472">Membrane</keyword>
<comment type="caution">
    <text evidence="13">The sequence shown here is derived from an EMBL/GenBank/DDBJ whole genome shotgun (WGS) entry which is preliminary data.</text>
</comment>
<feature type="transmembrane region" description="Helical" evidence="11">
    <location>
        <begin position="183"/>
        <end position="205"/>
    </location>
</feature>
<evidence type="ECO:0000256" key="2">
    <source>
        <dbReference type="ARBA" id="ARBA00004651"/>
    </source>
</evidence>
<dbReference type="PANTHER" id="PTHR32243">
    <property type="entry name" value="MALTOSE TRANSPORT SYSTEM PERMEASE-RELATED"/>
    <property type="match status" value="1"/>
</dbReference>
<feature type="transmembrane region" description="Helical" evidence="11">
    <location>
        <begin position="75"/>
        <end position="96"/>
    </location>
</feature>
<dbReference type="FunCoup" id="A0A259TV35">
    <property type="interactions" value="128"/>
</dbReference>
<keyword evidence="4 11" id="KW-0813">Transport</keyword>
<dbReference type="RefSeq" id="WP_094545210.1">
    <property type="nucleotide sequence ID" value="NZ_MQWB01000001.1"/>
</dbReference>
<protein>
    <recommendedName>
        <fullName evidence="10">Maltose/maltodextrin transport system permease protein MalG</fullName>
    </recommendedName>
</protein>
<dbReference type="Pfam" id="PF00528">
    <property type="entry name" value="BPD_transp_1"/>
    <property type="match status" value="1"/>
</dbReference>
<evidence type="ECO:0000256" key="10">
    <source>
        <dbReference type="ARBA" id="ARBA00041109"/>
    </source>
</evidence>
<dbReference type="PROSITE" id="PS50928">
    <property type="entry name" value="ABC_TM1"/>
    <property type="match status" value="1"/>
</dbReference>
<evidence type="ECO:0000256" key="9">
    <source>
        <dbReference type="ARBA" id="ARBA00023136"/>
    </source>
</evidence>
<dbReference type="GO" id="GO:0042956">
    <property type="term" value="P:maltodextrin transmembrane transport"/>
    <property type="evidence" value="ECO:0007669"/>
    <property type="project" value="TreeGrafter"/>
</dbReference>
<evidence type="ECO:0000256" key="4">
    <source>
        <dbReference type="ARBA" id="ARBA00022448"/>
    </source>
</evidence>
<keyword evidence="14" id="KW-1185">Reference proteome</keyword>
<dbReference type="InterPro" id="IPR000515">
    <property type="entry name" value="MetI-like"/>
</dbReference>
<dbReference type="Proteomes" id="UP000216446">
    <property type="component" value="Unassembled WGS sequence"/>
</dbReference>
<proteinExistence type="inferred from homology"/>
<feature type="transmembrane region" description="Helical" evidence="11">
    <location>
        <begin position="136"/>
        <end position="156"/>
    </location>
</feature>
<organism evidence="13 14">
    <name type="scientific">Rubricoccus marinus</name>
    <dbReference type="NCBI Taxonomy" id="716817"/>
    <lineage>
        <taxon>Bacteria</taxon>
        <taxon>Pseudomonadati</taxon>
        <taxon>Rhodothermota</taxon>
        <taxon>Rhodothermia</taxon>
        <taxon>Rhodothermales</taxon>
        <taxon>Rubricoccaceae</taxon>
        <taxon>Rubricoccus</taxon>
    </lineage>
</organism>
<sequence length="277" mass="30105">MDTKRLLSRLSSYAVLALFAFIAVYPVTRILTISMRPGDQLLSKSLALIPEGASLENYRVLLTETDFLRWLGNSLLVSIVVTITGVALASTAGYALSRHRFRGRKAALSGILVTQMFPATMLLLPLYIVLIQLGLINSYLGIVVIYTATALPFCVWQMKGYYDTIPASLEEAARIDGATPWQAFYKVILPLAAPALVITALFSFMSAWNEYVVAAVVLQDTELFTLPVGLKGFQASMATQWGLYAAGSLLVSIPVVVLFLVLSRYLISGLTLGAVKG</sequence>
<evidence type="ECO:0000256" key="7">
    <source>
        <dbReference type="ARBA" id="ARBA00022692"/>
    </source>
</evidence>
<evidence type="ECO:0000313" key="13">
    <source>
        <dbReference type="EMBL" id="OZC01591.1"/>
    </source>
</evidence>
<keyword evidence="7 11" id="KW-0812">Transmembrane</keyword>
<keyword evidence="5" id="KW-1003">Cell membrane</keyword>
<dbReference type="InterPro" id="IPR050901">
    <property type="entry name" value="BP-dep_ABC_trans_perm"/>
</dbReference>
<dbReference type="AlphaFoldDB" id="A0A259TV35"/>
<accession>A0A259TV35</accession>
<feature type="domain" description="ABC transmembrane type-1" evidence="12">
    <location>
        <begin position="71"/>
        <end position="262"/>
    </location>
</feature>
<keyword evidence="6" id="KW-0762">Sugar transport</keyword>
<dbReference type="EMBL" id="MQWB01000001">
    <property type="protein sequence ID" value="OZC01591.1"/>
    <property type="molecule type" value="Genomic_DNA"/>
</dbReference>
<evidence type="ECO:0000256" key="8">
    <source>
        <dbReference type="ARBA" id="ARBA00022989"/>
    </source>
</evidence>
<evidence type="ECO:0000256" key="11">
    <source>
        <dbReference type="RuleBase" id="RU363032"/>
    </source>
</evidence>
<dbReference type="PANTHER" id="PTHR32243:SF50">
    <property type="entry name" value="MALTOSE_MALTODEXTRIN TRANSPORT SYSTEM PERMEASE PROTEIN MALG"/>
    <property type="match status" value="1"/>
</dbReference>
<feature type="transmembrane region" description="Helical" evidence="11">
    <location>
        <begin position="108"/>
        <end position="130"/>
    </location>
</feature>
<evidence type="ECO:0000259" key="12">
    <source>
        <dbReference type="PROSITE" id="PS50928"/>
    </source>
</evidence>